<evidence type="ECO:0000256" key="4">
    <source>
        <dbReference type="ARBA" id="ARBA00022737"/>
    </source>
</evidence>
<evidence type="ECO:0000256" key="6">
    <source>
        <dbReference type="SAM" id="MobiDB-lite"/>
    </source>
</evidence>
<dbReference type="Gene3D" id="3.10.20.320">
    <property type="entry name" value="Putative peptidoglycan bound protein (lpxtg motif)"/>
    <property type="match status" value="1"/>
</dbReference>
<dbReference type="Pfam" id="PF00746">
    <property type="entry name" value="Gram_pos_anchor"/>
    <property type="match status" value="1"/>
</dbReference>
<dbReference type="PANTHER" id="PTHR24216:SF65">
    <property type="entry name" value="PAXILLIN-LIKE PROTEIN 1"/>
    <property type="match status" value="1"/>
</dbReference>
<dbReference type="Pfam" id="PF17965">
    <property type="entry name" value="MucBP_2"/>
    <property type="match status" value="4"/>
</dbReference>
<evidence type="ECO:0000256" key="1">
    <source>
        <dbReference type="ARBA" id="ARBA00022512"/>
    </source>
</evidence>
<keyword evidence="2" id="KW-0964">Secreted</keyword>
<dbReference type="InterPro" id="IPR041495">
    <property type="entry name" value="Mub_B2"/>
</dbReference>
<keyword evidence="4" id="KW-0677">Repeat</keyword>
<evidence type="ECO:0000313" key="9">
    <source>
        <dbReference type="EMBL" id="QDR71886.1"/>
    </source>
</evidence>
<dbReference type="NCBIfam" id="TIGR01167">
    <property type="entry name" value="LPXTG_anchor"/>
    <property type="match status" value="1"/>
</dbReference>
<dbReference type="InterPro" id="IPR009459">
    <property type="entry name" value="MucBP_dom"/>
</dbReference>
<dbReference type="InterPro" id="IPR041558">
    <property type="entry name" value="MucBP_2"/>
</dbReference>
<gene>
    <name evidence="9" type="ORF">FOD75_01590</name>
</gene>
<dbReference type="Pfam" id="PF04650">
    <property type="entry name" value="YSIRK_signal"/>
    <property type="match status" value="1"/>
</dbReference>
<feature type="compositionally biased region" description="Low complexity" evidence="6">
    <location>
        <begin position="1713"/>
        <end position="1740"/>
    </location>
</feature>
<evidence type="ECO:0000256" key="5">
    <source>
        <dbReference type="ARBA" id="ARBA00023088"/>
    </source>
</evidence>
<organism evidence="9 10">
    <name type="scientific">Limosilactobacillus reuteri</name>
    <name type="common">Lactobacillus reuteri</name>
    <dbReference type="NCBI Taxonomy" id="1598"/>
    <lineage>
        <taxon>Bacteria</taxon>
        <taxon>Bacillati</taxon>
        <taxon>Bacillota</taxon>
        <taxon>Bacilli</taxon>
        <taxon>Lactobacillales</taxon>
        <taxon>Lactobacillaceae</taxon>
        <taxon>Limosilactobacillus</taxon>
    </lineage>
</organism>
<dbReference type="InterPro" id="IPR005877">
    <property type="entry name" value="YSIRK_signal_dom"/>
</dbReference>
<dbReference type="Pfam" id="PF06458">
    <property type="entry name" value="MucBP"/>
    <property type="match status" value="1"/>
</dbReference>
<dbReference type="InterPro" id="IPR019931">
    <property type="entry name" value="LPXTG_anchor"/>
</dbReference>
<dbReference type="Gene3D" id="3.10.20.470">
    <property type="match status" value="4"/>
</dbReference>
<feature type="region of interest" description="Disordered" evidence="6">
    <location>
        <begin position="145"/>
        <end position="164"/>
    </location>
</feature>
<dbReference type="Proteomes" id="UP000316394">
    <property type="component" value="Chromosome"/>
</dbReference>
<keyword evidence="3 7" id="KW-0732">Signal</keyword>
<evidence type="ECO:0000259" key="8">
    <source>
        <dbReference type="PROSITE" id="PS50847"/>
    </source>
</evidence>
<feature type="region of interest" description="Disordered" evidence="6">
    <location>
        <begin position="1550"/>
        <end position="1573"/>
    </location>
</feature>
<name>A0A517D3F6_LIMRT</name>
<evidence type="ECO:0000256" key="2">
    <source>
        <dbReference type="ARBA" id="ARBA00022525"/>
    </source>
</evidence>
<feature type="chain" id="PRO_5021970987" evidence="7">
    <location>
        <begin position="46"/>
        <end position="1835"/>
    </location>
</feature>
<proteinExistence type="predicted"/>
<dbReference type="PANTHER" id="PTHR24216">
    <property type="entry name" value="PAXILLIN-RELATED"/>
    <property type="match status" value="1"/>
</dbReference>
<reference evidence="9 10" key="1">
    <citation type="submission" date="2019-07" db="EMBL/GenBank/DDBJ databases">
        <title>Gastrointestinal microbiota of Peromyscus leucopus, the white-footed mouse.</title>
        <authorList>
            <person name="Milovic A."/>
            <person name="Bassam K."/>
            <person name="Barbour A.G."/>
        </authorList>
    </citation>
    <scope>NUCLEOTIDE SEQUENCE [LARGE SCALE GENOMIC DNA]</scope>
    <source>
        <strain evidence="9 10">LL7</strain>
    </source>
</reference>
<evidence type="ECO:0000256" key="7">
    <source>
        <dbReference type="SAM" id="SignalP"/>
    </source>
</evidence>
<keyword evidence="1" id="KW-0134">Cell wall</keyword>
<dbReference type="EMBL" id="CP041676">
    <property type="protein sequence ID" value="QDR71886.1"/>
    <property type="molecule type" value="Genomic_DNA"/>
</dbReference>
<feature type="compositionally biased region" description="Low complexity" evidence="6">
    <location>
        <begin position="1770"/>
        <end position="1785"/>
    </location>
</feature>
<feature type="compositionally biased region" description="Low complexity" evidence="6">
    <location>
        <begin position="1444"/>
        <end position="1458"/>
    </location>
</feature>
<feature type="domain" description="Gram-positive cocci surface proteins LPxTG" evidence="8">
    <location>
        <begin position="1801"/>
        <end position="1835"/>
    </location>
</feature>
<feature type="region of interest" description="Disordered" evidence="6">
    <location>
        <begin position="1420"/>
        <end position="1466"/>
    </location>
</feature>
<feature type="compositionally biased region" description="Pro residues" evidence="6">
    <location>
        <begin position="1741"/>
        <end position="1755"/>
    </location>
</feature>
<accession>A0A517D3F6</accession>
<dbReference type="Gene3D" id="2.60.40.4300">
    <property type="match status" value="5"/>
</dbReference>
<keyword evidence="5" id="KW-0572">Peptidoglycan-anchor</keyword>
<evidence type="ECO:0000256" key="3">
    <source>
        <dbReference type="ARBA" id="ARBA00022729"/>
    </source>
</evidence>
<feature type="region of interest" description="Disordered" evidence="6">
    <location>
        <begin position="1278"/>
        <end position="1299"/>
    </location>
</feature>
<dbReference type="PROSITE" id="PS50847">
    <property type="entry name" value="GRAM_POS_ANCHORING"/>
    <property type="match status" value="1"/>
</dbReference>
<dbReference type="NCBIfam" id="TIGR01168">
    <property type="entry name" value="YSIRK_signal"/>
    <property type="match status" value="1"/>
</dbReference>
<feature type="signal peptide" evidence="7">
    <location>
        <begin position="1"/>
        <end position="45"/>
    </location>
</feature>
<sequence>MLSHKNLQEQIKKNEPTKQRFAIKKLSVGVASVLLGVTFASTASADTTDANSTSNSGSASAEQTDHNLVVSSASTATMKQAAAANAAQNASAAVINPAGNIDTSVANDYEAAVNSAASAAMSSATSAIVNNTSASAANQQSVAVASNNTSSAPQNNSDAKVAQTPKTETFIPTTTPSAEHAIGVQGLTAQKVAVTPTVNENINQTYKITVKAVDVTTGAAPVTSSYIFNYNFKNGIFNGEGKTGTSLYSFGMAPTGYKLLNPEVLDENFSMNGNMARIKDKDVDITLRYARISPILVRYIDEDTGEVLSTSSVGANASTTASYAYNHGDNKDIGPSKFLLQAIDIPGYRLDDQATFIDTYNNVQSKGNLNYQVHTFKYKKIMDNPNPKDSQKGSGAQYGEYFGPAWDTIDPADVFNVSGVKGLTYEHDNGDIEAKIDNLVKKYHNQGYTYMGTFNYHKNTDYYNWNEGSTSLNLIPNKPVTVKFIDEQGNKLADDQVIAFNKNNPDQTNDGINATKHWYSAGEWSTTPKTFDGYTLRTTYGADHGQFTPYNYVVTYEYAKDATAQVKYIDDTTNTQLKADDLKGYVGAPIDYSTKDSIANFEGQGYELVSDGFTAGAKYADGANVFEVHFKHGQQPVNPDHPDKNVDPSNYLKDVKATVHYVGAGDKTPADNVQTSQWSRTVTIDTVTHELVAGGEYDTEWSIVPGQKTEYDQVATPVIDGFHADRATVPATAVTQDDIETTVTYAPNGKIIPVDPSGKPIPNVPTPQYPTDPTDPTAVMPDEPVPDIPGWVPSQPTVTPTDPGKDTPVTYNQIQKADLTIVDQDNNNQQIIVAGITTKFNADGIENTKIGFTGYGDSINALESLGYEYVSSDFNVDQTFDNDGNNDQHFVIVMKHGTEPVNPEHPGAGYNKTDLQKEVTRTINYVNVKTGAQVADPINQTVNFTAQGTVDKVTGKLVTVEDGKITGPGELTWTPAQDVKSVESPSIARMHVVSVSRDADGNDVKSVALNHGDESYTVTVSYENNGTVEQNAQNIPASQTIKFVDENGNTLHENNVQTSEFTRTADIVDAVTGDVITNGAWNETSHKFGTINVPVIDGYVAEVTTAGGLTATTDNPNVATEVVYKKVGKIVPVGPDGKTPIPDAPTPSYPNDPTDPTKVTPNEPVPNVPGYTPSVPTVTPTDPGKDTPVPYNPIVNDQTAVVNYVDQDNNNAQIATSGNLTGKPGSVINYSTADQIKQLEDQGYVLVSDGFPAGAVFDNGDNTTQTYTVVLKHGTTTFKPDKPGTPGEPVNPNYPDGPKVTNEDVDYLKNVKFTVHYVGAGNDNPADNVQNAQWTRSITVDNVTGKIISSTEWVSNKESYDGVKTPVINGYHADRAQVDGPSVTMEDQEATVTYVPNGKIIPVDPNGNPIPDVPTPQYPTDPTDPTKVTPDEPVPTIPGYKPEVPTVTPTDPGVDTPVKYTPDTVNPKPAVDQIAIVNYVDQDNNNAQIATSGDLTGKAGDKINYSTADQIKQLEAQGYVLVTDGFPAGATFDDNADQNQVFTVVLKHGHAPVGPNNPHEPGTPVNPDEPNGPKWPAKDTYTKEYTSTVHFVDNNGNKMRDDDVQTSTWTRTLIIDKVTGQIINPDEEWTADKGSYNEVKVPVINGYVADKANVSAKETVQRNIEDTVTYSKVGNIVPVDPSGNPLPNVPAVPYTNDPTDPTKVVPDEPVPSVPGMTPNVTTVTPTHPTVDTPVVYTTPTPVTPETPVTPQPDEPATPETPAAPEPVQPATPQAPAAPQAETPAPVKTESAAPAKQEAKKLPQTGNENNSAAALGLAALGLTGLLAAGKKRRKEE</sequence>
<feature type="region of interest" description="Disordered" evidence="6">
    <location>
        <begin position="1134"/>
        <end position="1174"/>
    </location>
</feature>
<dbReference type="Pfam" id="PF17966">
    <property type="entry name" value="Muc_B2"/>
    <property type="match status" value="5"/>
</dbReference>
<dbReference type="RefSeq" id="WP_144226581.1">
    <property type="nucleotide sequence ID" value="NZ_CP041676.1"/>
</dbReference>
<protein>
    <submittedName>
        <fullName evidence="9">YSIRK-type signal peptide-containing protein</fullName>
    </submittedName>
</protein>
<feature type="region of interest" description="Disordered" evidence="6">
    <location>
        <begin position="1709"/>
        <end position="1808"/>
    </location>
</feature>
<evidence type="ECO:0000313" key="10">
    <source>
        <dbReference type="Proteomes" id="UP000316394"/>
    </source>
</evidence>
<feature type="region of interest" description="Disordered" evidence="6">
    <location>
        <begin position="46"/>
        <end position="65"/>
    </location>
</feature>
<feature type="compositionally biased region" description="Low complexity" evidence="6">
    <location>
        <begin position="46"/>
        <end position="61"/>
    </location>
</feature>